<dbReference type="PANTHER" id="PTHR43161:SF9">
    <property type="entry name" value="SORBITOL DEHYDROGENASE"/>
    <property type="match status" value="1"/>
</dbReference>
<protein>
    <submittedName>
        <fullName evidence="9">Sorbitol dehydrogenase</fullName>
    </submittedName>
</protein>
<evidence type="ECO:0000256" key="3">
    <source>
        <dbReference type="ARBA" id="ARBA00022723"/>
    </source>
</evidence>
<evidence type="ECO:0000256" key="4">
    <source>
        <dbReference type="ARBA" id="ARBA00022833"/>
    </source>
</evidence>
<dbReference type="InterPro" id="IPR013149">
    <property type="entry name" value="ADH-like_C"/>
</dbReference>
<dbReference type="InterPro" id="IPR011032">
    <property type="entry name" value="GroES-like_sf"/>
</dbReference>
<dbReference type="PANTHER" id="PTHR43161">
    <property type="entry name" value="SORBITOL DEHYDROGENASE"/>
    <property type="match status" value="1"/>
</dbReference>
<evidence type="ECO:0000256" key="7">
    <source>
        <dbReference type="RuleBase" id="RU361277"/>
    </source>
</evidence>
<gene>
    <name evidence="9" type="ORF">B4122_2804</name>
</gene>
<dbReference type="Gene3D" id="3.40.50.720">
    <property type="entry name" value="NAD(P)-binding Rossmann-like Domain"/>
    <property type="match status" value="1"/>
</dbReference>
<dbReference type="InterPro" id="IPR013154">
    <property type="entry name" value="ADH-like_N"/>
</dbReference>
<sequence length="377" mass="41131">MGAVTEKTKMYALTFYFLKKGICQMTHTVPQNMKAAVMHNTREIKIETLPVPDINHDEVLIKVMAVGICGSDLHYYTNGRIGNYVVEKPFILGHECAGEIAAVGSSVDQFKVGDRVAVEPGVTCGRCEACKEGRYNLCPDVQFLATPPVDGAFVQYIKMRQDFVFLIPDSLSYEDAALIEPFSVGIHAAARTKLQPGSTIAIMGMGPVGLMAVAAAKAFGAGTIIVTDLEPLRLEAAKKMGATHIINIREQDALEEIKTITNDRGVDVAWETAGNPAALQSALASVRRGGKLAIVGLPSQNEIPLNVPFIADNEIDIYGIFRYANTYPKGIEFLASGIVDTKHLVTDQYSLEQTQDAMERALQFKNECLKVMVYPNR</sequence>
<comment type="cofactor">
    <cofactor evidence="1 7">
        <name>Zn(2+)</name>
        <dbReference type="ChEBI" id="CHEBI:29105"/>
    </cofactor>
</comment>
<dbReference type="Gene3D" id="3.90.180.10">
    <property type="entry name" value="Medium-chain alcohol dehydrogenases, catalytic domain"/>
    <property type="match status" value="1"/>
</dbReference>
<evidence type="ECO:0000256" key="6">
    <source>
        <dbReference type="ARBA" id="ARBA00023027"/>
    </source>
</evidence>
<dbReference type="SMART" id="SM00829">
    <property type="entry name" value="PKS_ER"/>
    <property type="match status" value="1"/>
</dbReference>
<dbReference type="InterPro" id="IPR020843">
    <property type="entry name" value="ER"/>
</dbReference>
<keyword evidence="4 7" id="KW-0862">Zinc</keyword>
<evidence type="ECO:0000256" key="1">
    <source>
        <dbReference type="ARBA" id="ARBA00001947"/>
    </source>
</evidence>
<dbReference type="Pfam" id="PF08240">
    <property type="entry name" value="ADH_N"/>
    <property type="match status" value="1"/>
</dbReference>
<dbReference type="EMBL" id="LJZV01000014">
    <property type="protein sequence ID" value="KZD90725.1"/>
    <property type="molecule type" value="Genomic_DNA"/>
</dbReference>
<organism evidence="9 10">
    <name type="scientific">Bacillus subtilis</name>
    <dbReference type="NCBI Taxonomy" id="1423"/>
    <lineage>
        <taxon>Bacteria</taxon>
        <taxon>Bacillati</taxon>
        <taxon>Bacillota</taxon>
        <taxon>Bacilli</taxon>
        <taxon>Bacillales</taxon>
        <taxon>Bacillaceae</taxon>
        <taxon>Bacillus</taxon>
    </lineage>
</organism>
<evidence type="ECO:0000256" key="5">
    <source>
        <dbReference type="ARBA" id="ARBA00023002"/>
    </source>
</evidence>
<reference evidence="9 10" key="1">
    <citation type="submission" date="2015-09" db="EMBL/GenBank/DDBJ databases">
        <title>Spore heat resistance.</title>
        <authorList>
            <person name="Boekhorst J."/>
            <person name="Berendsen E.M."/>
            <person name="Wells-Bennik M.H."/>
            <person name="Kuipers O.P."/>
        </authorList>
    </citation>
    <scope>NUCLEOTIDE SEQUENCE [LARGE SCALE GENOMIC DNA]</scope>
    <source>
        <strain evidence="9 10">B4122</strain>
    </source>
</reference>
<keyword evidence="5" id="KW-0560">Oxidoreductase</keyword>
<evidence type="ECO:0000256" key="2">
    <source>
        <dbReference type="ARBA" id="ARBA00008072"/>
    </source>
</evidence>
<dbReference type="Pfam" id="PF00107">
    <property type="entry name" value="ADH_zinc_N"/>
    <property type="match status" value="1"/>
</dbReference>
<dbReference type="SUPFAM" id="SSF50129">
    <property type="entry name" value="GroES-like"/>
    <property type="match status" value="1"/>
</dbReference>
<dbReference type="InterPro" id="IPR036291">
    <property type="entry name" value="NAD(P)-bd_dom_sf"/>
</dbReference>
<dbReference type="GO" id="GO:0016616">
    <property type="term" value="F:oxidoreductase activity, acting on the CH-OH group of donors, NAD or NADP as acceptor"/>
    <property type="evidence" value="ECO:0007669"/>
    <property type="project" value="InterPro"/>
</dbReference>
<dbReference type="GO" id="GO:0008270">
    <property type="term" value="F:zinc ion binding"/>
    <property type="evidence" value="ECO:0007669"/>
    <property type="project" value="InterPro"/>
</dbReference>
<dbReference type="PROSITE" id="PS00059">
    <property type="entry name" value="ADH_ZINC"/>
    <property type="match status" value="1"/>
</dbReference>
<dbReference type="CDD" id="cd05285">
    <property type="entry name" value="sorbitol_DH"/>
    <property type="match status" value="1"/>
</dbReference>
<feature type="domain" description="Enoyl reductase (ER)" evidence="8">
    <location>
        <begin position="39"/>
        <end position="373"/>
    </location>
</feature>
<comment type="caution">
    <text evidence="9">The sequence shown here is derived from an EMBL/GenBank/DDBJ whole genome shotgun (WGS) entry which is preliminary data.</text>
</comment>
<dbReference type="AlphaFoldDB" id="A0AAP1EAC6"/>
<dbReference type="SUPFAM" id="SSF51735">
    <property type="entry name" value="NAD(P)-binding Rossmann-fold domains"/>
    <property type="match status" value="1"/>
</dbReference>
<dbReference type="InterPro" id="IPR002328">
    <property type="entry name" value="ADH_Zn_CS"/>
</dbReference>
<comment type="similarity">
    <text evidence="2 7">Belongs to the zinc-containing alcohol dehydrogenase family.</text>
</comment>
<evidence type="ECO:0000313" key="10">
    <source>
        <dbReference type="Proteomes" id="UP000076442"/>
    </source>
</evidence>
<evidence type="ECO:0000259" key="8">
    <source>
        <dbReference type="SMART" id="SM00829"/>
    </source>
</evidence>
<name>A0AAP1EAC6_BACIU</name>
<dbReference type="FunFam" id="3.40.50.720:FF:000068">
    <property type="entry name" value="Sorbitol dehydrogenase"/>
    <property type="match status" value="1"/>
</dbReference>
<dbReference type="Proteomes" id="UP000076442">
    <property type="component" value="Unassembled WGS sequence"/>
</dbReference>
<keyword evidence="3 7" id="KW-0479">Metal-binding</keyword>
<proteinExistence type="inferred from homology"/>
<accession>A0AAP1EAC6</accession>
<dbReference type="InterPro" id="IPR045306">
    <property type="entry name" value="SDH-like"/>
</dbReference>
<evidence type="ECO:0000313" key="9">
    <source>
        <dbReference type="EMBL" id="KZD90725.1"/>
    </source>
</evidence>
<keyword evidence="6" id="KW-0520">NAD</keyword>